<evidence type="ECO:0000259" key="3">
    <source>
        <dbReference type="Pfam" id="PF05183"/>
    </source>
</evidence>
<comment type="similarity">
    <text evidence="1">Belongs to the RdRP family.</text>
</comment>
<organism evidence="4 5">
    <name type="scientific">Kwoniella shivajii</name>
    <dbReference type="NCBI Taxonomy" id="564305"/>
    <lineage>
        <taxon>Eukaryota</taxon>
        <taxon>Fungi</taxon>
        <taxon>Dikarya</taxon>
        <taxon>Basidiomycota</taxon>
        <taxon>Agaricomycotina</taxon>
        <taxon>Tremellomycetes</taxon>
        <taxon>Tremellales</taxon>
        <taxon>Cryptococcaceae</taxon>
        <taxon>Kwoniella</taxon>
    </lineage>
</organism>
<protein>
    <recommendedName>
        <fullName evidence="1">RNA-dependent RNA polymerase</fullName>
        <ecNumber evidence="1">2.7.7.48</ecNumber>
    </recommendedName>
</protein>
<keyword evidence="1" id="KW-0694">RNA-binding</keyword>
<feature type="region of interest" description="Disordered" evidence="2">
    <location>
        <begin position="177"/>
        <end position="208"/>
    </location>
</feature>
<keyword evidence="1" id="KW-0548">Nucleotidyltransferase</keyword>
<dbReference type="InterPro" id="IPR057596">
    <property type="entry name" value="RDRP_core"/>
</dbReference>
<dbReference type="GeneID" id="87954808"/>
<keyword evidence="1" id="KW-0808">Transferase</keyword>
<feature type="region of interest" description="Disordered" evidence="2">
    <location>
        <begin position="441"/>
        <end position="462"/>
    </location>
</feature>
<feature type="domain" description="RDRP core" evidence="3">
    <location>
        <begin position="469"/>
        <end position="763"/>
    </location>
</feature>
<feature type="compositionally biased region" description="Low complexity" evidence="2">
    <location>
        <begin position="186"/>
        <end position="201"/>
    </location>
</feature>
<sequence length="850" mass="93680">MSEVDDWDLRTYPQDVQDAYHRLRTLLPALGQFRAPQDHESNRIQGIRQNLQYFMRDYDGFPEFVEEQSSIFKESCPSGIPGKVKKMIDPLLSFSQRLVKALAEAELLYFAHAAENFSDDLTQFTDVHMGSEQDVNPFDPVALTDIPQGGLPILQASPAKRASCNDQDTDLIKKLRALPPKPPAVPSHITSTTRSITRTSSAPLSTTSVPVRNHVPAINRILLRTTSSSTDTTGSTTISPSTSTTPSALSTPQTSLENIPSAAKFLLGENEPLATSSYVDYSPIKVTEDNYRANLHRRGVNFYIQWELERLISESDLISWGDLEFSDLASLEGPLLDIAPRLKNFVEGIEERTTLSRVTSIKTVKAVTDRKALLLNEVDKEEMSIVRKDLKGVGNESLDWPYGGKIQYTISVEPTKIKSEFASVIPETQLSQGINPYRTMSRSKSAPVDFSNKPAKPLGTNSPISPGHFPFKLILRAPDMPGKSHRLARRYGSRRILNLKIKDVPSGDRRRLKEMLLGRCLIVLGRPYRALWATADGQGVMLVETPDQVSGVISAGRDHEPDMPSFQILLQQYNDLCQKPNQPMAKWAARPQLLFSDSVPAARVKLSAIQEIPDIVTREAQEAGDARTEQILTDGCGLMSESLAQRIFHHPSLALTNGRPCVVQMRVGGSKGLLALMSPSQAEQHPGKEILLRDSMIKALPAPGCEEDPSLLTVDVLRVESLKVRTSLSSEAIIAMVHNGVPIHLFVQMAKDGLEALKNAFLPASIEGETDDDVLRRIYASCYRIGGVGTDRKKRQIKNEGKSARASGLVKGWGNEETEGDGIYDNMVVSSSERFDIDPISGQPGSIAEA</sequence>
<evidence type="ECO:0000256" key="1">
    <source>
        <dbReference type="RuleBase" id="RU363098"/>
    </source>
</evidence>
<gene>
    <name evidence="4" type="ORF">IL334_002677</name>
</gene>
<dbReference type="PANTHER" id="PTHR23079">
    <property type="entry name" value="RNA-DEPENDENT RNA POLYMERASE"/>
    <property type="match status" value="1"/>
</dbReference>
<feature type="region of interest" description="Disordered" evidence="2">
    <location>
        <begin position="225"/>
        <end position="254"/>
    </location>
</feature>
<dbReference type="EMBL" id="CP141883">
    <property type="protein sequence ID" value="WRT65729.1"/>
    <property type="molecule type" value="Genomic_DNA"/>
</dbReference>
<proteinExistence type="inferred from homology"/>
<comment type="catalytic activity">
    <reaction evidence="1">
        <text>RNA(n) + a ribonucleoside 5'-triphosphate = RNA(n+1) + diphosphate</text>
        <dbReference type="Rhea" id="RHEA:21248"/>
        <dbReference type="Rhea" id="RHEA-COMP:14527"/>
        <dbReference type="Rhea" id="RHEA-COMP:17342"/>
        <dbReference type="ChEBI" id="CHEBI:33019"/>
        <dbReference type="ChEBI" id="CHEBI:61557"/>
        <dbReference type="ChEBI" id="CHEBI:140395"/>
        <dbReference type="EC" id="2.7.7.48"/>
    </reaction>
</comment>
<keyword evidence="1" id="KW-0696">RNA-directed RNA polymerase</keyword>
<dbReference type="Proteomes" id="UP001329825">
    <property type="component" value="Chromosome 3"/>
</dbReference>
<evidence type="ECO:0000313" key="5">
    <source>
        <dbReference type="Proteomes" id="UP001329825"/>
    </source>
</evidence>
<dbReference type="RefSeq" id="XP_062790469.1">
    <property type="nucleotide sequence ID" value="XM_062934418.1"/>
</dbReference>
<keyword evidence="5" id="KW-1185">Reference proteome</keyword>
<dbReference type="PANTHER" id="PTHR23079:SF55">
    <property type="entry name" value="RNA-DIRECTED RNA POLYMERASE"/>
    <property type="match status" value="1"/>
</dbReference>
<name>A0ABZ1CWP5_9TREE</name>
<accession>A0ABZ1CWP5</accession>
<dbReference type="Pfam" id="PF05183">
    <property type="entry name" value="RdRP"/>
    <property type="match status" value="1"/>
</dbReference>
<evidence type="ECO:0000256" key="2">
    <source>
        <dbReference type="SAM" id="MobiDB-lite"/>
    </source>
</evidence>
<dbReference type="EC" id="2.7.7.48" evidence="1"/>
<reference evidence="4 5" key="1">
    <citation type="submission" date="2024-01" db="EMBL/GenBank/DDBJ databases">
        <title>Comparative genomics of Cryptococcus and Kwoniella reveals pathogenesis evolution and contrasting modes of karyotype evolution via chromosome fusion or intercentromeric recombination.</title>
        <authorList>
            <person name="Coelho M.A."/>
            <person name="David-Palma M."/>
            <person name="Shea T."/>
            <person name="Bowers K."/>
            <person name="McGinley-Smith S."/>
            <person name="Mohammad A.W."/>
            <person name="Gnirke A."/>
            <person name="Yurkov A.M."/>
            <person name="Nowrousian M."/>
            <person name="Sun S."/>
            <person name="Cuomo C.A."/>
            <person name="Heitman J."/>
        </authorList>
    </citation>
    <scope>NUCLEOTIDE SEQUENCE [LARGE SCALE GENOMIC DNA]</scope>
    <source>
        <strain evidence="4">CBS 11374</strain>
    </source>
</reference>
<dbReference type="InterPro" id="IPR007855">
    <property type="entry name" value="RDRP"/>
</dbReference>
<evidence type="ECO:0000313" key="4">
    <source>
        <dbReference type="EMBL" id="WRT65729.1"/>
    </source>
</evidence>